<evidence type="ECO:0000313" key="1">
    <source>
        <dbReference type="EMBL" id="KAI6086045.1"/>
    </source>
</evidence>
<keyword evidence="2" id="KW-1185">Reference proteome</keyword>
<organism evidence="1 2">
    <name type="scientific">Hypoxylon rubiginosum</name>
    <dbReference type="NCBI Taxonomy" id="110542"/>
    <lineage>
        <taxon>Eukaryota</taxon>
        <taxon>Fungi</taxon>
        <taxon>Dikarya</taxon>
        <taxon>Ascomycota</taxon>
        <taxon>Pezizomycotina</taxon>
        <taxon>Sordariomycetes</taxon>
        <taxon>Xylariomycetidae</taxon>
        <taxon>Xylariales</taxon>
        <taxon>Hypoxylaceae</taxon>
        <taxon>Hypoxylon</taxon>
    </lineage>
</organism>
<comment type="caution">
    <text evidence="1">The sequence shown here is derived from an EMBL/GenBank/DDBJ whole genome shotgun (WGS) entry which is preliminary data.</text>
</comment>
<gene>
    <name evidence="1" type="ORF">F4821DRAFT_260337</name>
</gene>
<reference evidence="1 2" key="1">
    <citation type="journal article" date="2022" name="New Phytol.">
        <title>Ecological generalism drives hyperdiversity of secondary metabolite gene clusters in xylarialean endophytes.</title>
        <authorList>
            <person name="Franco M.E.E."/>
            <person name="Wisecaver J.H."/>
            <person name="Arnold A.E."/>
            <person name="Ju Y.M."/>
            <person name="Slot J.C."/>
            <person name="Ahrendt S."/>
            <person name="Moore L.P."/>
            <person name="Eastman K.E."/>
            <person name="Scott K."/>
            <person name="Konkel Z."/>
            <person name="Mondo S.J."/>
            <person name="Kuo A."/>
            <person name="Hayes R.D."/>
            <person name="Haridas S."/>
            <person name="Andreopoulos B."/>
            <person name="Riley R."/>
            <person name="LaButti K."/>
            <person name="Pangilinan J."/>
            <person name="Lipzen A."/>
            <person name="Amirebrahimi M."/>
            <person name="Yan J."/>
            <person name="Adam C."/>
            <person name="Keymanesh K."/>
            <person name="Ng V."/>
            <person name="Louie K."/>
            <person name="Northen T."/>
            <person name="Drula E."/>
            <person name="Henrissat B."/>
            <person name="Hsieh H.M."/>
            <person name="Youens-Clark K."/>
            <person name="Lutzoni F."/>
            <person name="Miadlikowska J."/>
            <person name="Eastwood D.C."/>
            <person name="Hamelin R.C."/>
            <person name="Grigoriev I.V."/>
            <person name="U'Ren J.M."/>
        </authorList>
    </citation>
    <scope>NUCLEOTIDE SEQUENCE [LARGE SCALE GENOMIC DNA]</scope>
    <source>
        <strain evidence="1 2">ER1909</strain>
    </source>
</reference>
<evidence type="ECO:0000313" key="2">
    <source>
        <dbReference type="Proteomes" id="UP001497680"/>
    </source>
</evidence>
<protein>
    <submittedName>
        <fullName evidence="1">Uncharacterized protein</fullName>
    </submittedName>
</protein>
<accession>A0ACC0D0G3</accession>
<dbReference type="Proteomes" id="UP001497680">
    <property type="component" value="Unassembled WGS sequence"/>
</dbReference>
<dbReference type="EMBL" id="MU394319">
    <property type="protein sequence ID" value="KAI6086045.1"/>
    <property type="molecule type" value="Genomic_DNA"/>
</dbReference>
<name>A0ACC0D0G3_9PEZI</name>
<sequence length="190" mass="19619">MVALQNLILLGLPATIAGAAIEARAPGAPFALYAYGTGIGGAPVFTSGSKAYIGNATLLQDTEAAPVEFTATSTEELVGSPNTTSNEPTPTWSNLTLLVPETTSDSHEVGFTNSTPGSGMSANGFTFYGEVLLHKGNDGKLKSLWYAVPLDQDGIWSLEWNSTGDDTTGQIPLTLSATAPAHGNGKSQTE</sequence>
<proteinExistence type="predicted"/>